<dbReference type="Gene3D" id="1.10.357.10">
    <property type="entry name" value="Tetracycline Repressor, domain 2"/>
    <property type="match status" value="1"/>
</dbReference>
<dbReference type="InterPro" id="IPR009057">
    <property type="entry name" value="Homeodomain-like_sf"/>
</dbReference>
<evidence type="ECO:0000256" key="1">
    <source>
        <dbReference type="ARBA" id="ARBA00023015"/>
    </source>
</evidence>
<evidence type="ECO:0000313" key="7">
    <source>
        <dbReference type="Proteomes" id="UP000598174"/>
    </source>
</evidence>
<reference evidence="6" key="1">
    <citation type="submission" date="2021-01" db="EMBL/GenBank/DDBJ databases">
        <title>Whole genome shotgun sequence of Actinoplanes ferrugineus NBRC 15555.</title>
        <authorList>
            <person name="Komaki H."/>
            <person name="Tamura T."/>
        </authorList>
    </citation>
    <scope>NUCLEOTIDE SEQUENCE</scope>
    <source>
        <strain evidence="6">NBRC 15555</strain>
    </source>
</reference>
<dbReference type="PRINTS" id="PR00455">
    <property type="entry name" value="HTHTETR"/>
</dbReference>
<comment type="caution">
    <text evidence="6">The sequence shown here is derived from an EMBL/GenBank/DDBJ whole genome shotgun (WGS) entry which is preliminary data.</text>
</comment>
<evidence type="ECO:0000259" key="5">
    <source>
        <dbReference type="PROSITE" id="PS50977"/>
    </source>
</evidence>
<dbReference type="InterPro" id="IPR001647">
    <property type="entry name" value="HTH_TetR"/>
</dbReference>
<name>A0A919J1D3_9ACTN</name>
<keyword evidence="2 4" id="KW-0238">DNA-binding</keyword>
<dbReference type="InterPro" id="IPR025996">
    <property type="entry name" value="MT1864/Rv1816-like_C"/>
</dbReference>
<keyword evidence="7" id="KW-1185">Reference proteome</keyword>
<proteinExistence type="predicted"/>
<dbReference type="RefSeq" id="WP_203819119.1">
    <property type="nucleotide sequence ID" value="NZ_BAAABP010000022.1"/>
</dbReference>
<sequence length="180" mass="20070">MTAQARRQRDHAERERLIIAAARELAESDGWEGVTTRRLAERVEYSQPVLYTHFAGKDAIMAAVALQGFAELADELRTRSGLAAVAAAYLDFAERSPALYDAMFSRAVDLPFATDETPPALRDGFDQLRRVVGAGEAGDDVLTEVLWSALHGLVTLTRGRRLPRELQEQRLARLVEMFTR</sequence>
<dbReference type="EMBL" id="BOMM01000040">
    <property type="protein sequence ID" value="GIE12655.1"/>
    <property type="molecule type" value="Genomic_DNA"/>
</dbReference>
<accession>A0A919J1D3</accession>
<dbReference type="SUPFAM" id="SSF48498">
    <property type="entry name" value="Tetracyclin repressor-like, C-terminal domain"/>
    <property type="match status" value="1"/>
</dbReference>
<dbReference type="Proteomes" id="UP000598174">
    <property type="component" value="Unassembled WGS sequence"/>
</dbReference>
<feature type="DNA-binding region" description="H-T-H motif" evidence="4">
    <location>
        <begin position="35"/>
        <end position="54"/>
    </location>
</feature>
<keyword evidence="3" id="KW-0804">Transcription</keyword>
<dbReference type="GO" id="GO:0000976">
    <property type="term" value="F:transcription cis-regulatory region binding"/>
    <property type="evidence" value="ECO:0007669"/>
    <property type="project" value="TreeGrafter"/>
</dbReference>
<evidence type="ECO:0000313" key="6">
    <source>
        <dbReference type="EMBL" id="GIE12655.1"/>
    </source>
</evidence>
<dbReference type="Pfam" id="PF13305">
    <property type="entry name" value="TetR_C_33"/>
    <property type="match status" value="1"/>
</dbReference>
<keyword evidence="1" id="KW-0805">Transcription regulation</keyword>
<dbReference type="PROSITE" id="PS50977">
    <property type="entry name" value="HTH_TETR_2"/>
    <property type="match status" value="1"/>
</dbReference>
<organism evidence="6 7">
    <name type="scientific">Paractinoplanes ferrugineus</name>
    <dbReference type="NCBI Taxonomy" id="113564"/>
    <lineage>
        <taxon>Bacteria</taxon>
        <taxon>Bacillati</taxon>
        <taxon>Actinomycetota</taxon>
        <taxon>Actinomycetes</taxon>
        <taxon>Micromonosporales</taxon>
        <taxon>Micromonosporaceae</taxon>
        <taxon>Paractinoplanes</taxon>
    </lineage>
</organism>
<feature type="domain" description="HTH tetR-type" evidence="5">
    <location>
        <begin position="12"/>
        <end position="72"/>
    </location>
</feature>
<dbReference type="PANTHER" id="PTHR30055">
    <property type="entry name" value="HTH-TYPE TRANSCRIPTIONAL REGULATOR RUTR"/>
    <property type="match status" value="1"/>
</dbReference>
<dbReference type="GO" id="GO:0003700">
    <property type="term" value="F:DNA-binding transcription factor activity"/>
    <property type="evidence" value="ECO:0007669"/>
    <property type="project" value="TreeGrafter"/>
</dbReference>
<dbReference type="Pfam" id="PF00440">
    <property type="entry name" value="TetR_N"/>
    <property type="match status" value="1"/>
</dbReference>
<evidence type="ECO:0000256" key="4">
    <source>
        <dbReference type="PROSITE-ProRule" id="PRU00335"/>
    </source>
</evidence>
<gene>
    <name evidence="6" type="ORF">Afe05nite_44950</name>
</gene>
<evidence type="ECO:0000256" key="3">
    <source>
        <dbReference type="ARBA" id="ARBA00023163"/>
    </source>
</evidence>
<dbReference type="InterPro" id="IPR036271">
    <property type="entry name" value="Tet_transcr_reg_TetR-rel_C_sf"/>
</dbReference>
<dbReference type="AlphaFoldDB" id="A0A919J1D3"/>
<protein>
    <submittedName>
        <fullName evidence="6">TetR family transcriptional regulator</fullName>
    </submittedName>
</protein>
<dbReference type="SUPFAM" id="SSF46689">
    <property type="entry name" value="Homeodomain-like"/>
    <property type="match status" value="1"/>
</dbReference>
<dbReference type="InterPro" id="IPR050109">
    <property type="entry name" value="HTH-type_TetR-like_transc_reg"/>
</dbReference>
<dbReference type="PANTHER" id="PTHR30055:SF234">
    <property type="entry name" value="HTH-TYPE TRANSCRIPTIONAL REGULATOR BETI"/>
    <property type="match status" value="1"/>
</dbReference>
<evidence type="ECO:0000256" key="2">
    <source>
        <dbReference type="ARBA" id="ARBA00023125"/>
    </source>
</evidence>